<dbReference type="EMBL" id="CAXLJL010000123">
    <property type="protein sequence ID" value="CAL5132201.1"/>
    <property type="molecule type" value="Genomic_DNA"/>
</dbReference>
<comment type="caution">
    <text evidence="2">The sequence shown here is derived from an EMBL/GenBank/DDBJ whole genome shotgun (WGS) entry which is preliminary data.</text>
</comment>
<evidence type="ECO:0000313" key="2">
    <source>
        <dbReference type="EMBL" id="CAL5132201.1"/>
    </source>
</evidence>
<reference evidence="2" key="1">
    <citation type="submission" date="2024-06" db="EMBL/GenBank/DDBJ databases">
        <authorList>
            <person name="Liu X."/>
            <person name="Lenzi L."/>
            <person name="Haldenby T S."/>
            <person name="Uol C."/>
        </authorList>
    </citation>
    <scope>NUCLEOTIDE SEQUENCE</scope>
</reference>
<sequence>MVQCIEPTRCLFGLVDNQADNLNERHTRSKRLQEEVRRACQKSTEHFRQTYDFDLEKLNPSPLTLPNASQNFEKEGIDMDSRRLSASCATLLTEVDAEKRPWQWEQINIFQRYVPPFYRSARYHSDGCLRMLCEKGIPQTPSKTVSSTWRRILGILGDSTVNDALSDAEKTMTVNEQSYVMCKKPVGHELKKELPDKTVAQPFKTPSLCRIWRARVRRSSHTGPADHKTEKVRVDTTSQSDDEIEKKNRPVVRTSEPKDKDPHGDIRVPHPSPIKQVGRGRTDFSTPVNFNPMKVSIKRNEIASNPESPEVHLSMDAKPLVSNTYPCNTSKKVFRNQDVRILRQMRLTGHFRHPLRSYAFKPPRKCMSRAVQPHKLKVGSYGNNLHSRRSSRTGKRKDLHFPPRNSALPAEMPGRENATVDYLLTCNLLSSLQFERMTIRPSSGLQHRCPLMVTMED</sequence>
<gene>
    <name evidence="2" type="ORF">CDAUBV1_LOCUS5045</name>
</gene>
<name>A0AAV2T5J3_CALDB</name>
<protein>
    <submittedName>
        <fullName evidence="2">Uncharacterized protein</fullName>
    </submittedName>
</protein>
<accession>A0AAV2T5J3</accession>
<dbReference type="AlphaFoldDB" id="A0AAV2T5J3"/>
<dbReference type="Proteomes" id="UP001497525">
    <property type="component" value="Unassembled WGS sequence"/>
</dbReference>
<evidence type="ECO:0000256" key="1">
    <source>
        <dbReference type="SAM" id="MobiDB-lite"/>
    </source>
</evidence>
<feature type="compositionally biased region" description="Basic and acidic residues" evidence="1">
    <location>
        <begin position="224"/>
        <end position="234"/>
    </location>
</feature>
<feature type="region of interest" description="Disordered" evidence="1">
    <location>
        <begin position="218"/>
        <end position="289"/>
    </location>
</feature>
<feature type="region of interest" description="Disordered" evidence="1">
    <location>
        <begin position="378"/>
        <end position="413"/>
    </location>
</feature>
<organism evidence="2 3">
    <name type="scientific">Calicophoron daubneyi</name>
    <name type="common">Rumen fluke</name>
    <name type="synonym">Paramphistomum daubneyi</name>
    <dbReference type="NCBI Taxonomy" id="300641"/>
    <lineage>
        <taxon>Eukaryota</taxon>
        <taxon>Metazoa</taxon>
        <taxon>Spiralia</taxon>
        <taxon>Lophotrochozoa</taxon>
        <taxon>Platyhelminthes</taxon>
        <taxon>Trematoda</taxon>
        <taxon>Digenea</taxon>
        <taxon>Plagiorchiida</taxon>
        <taxon>Pronocephalata</taxon>
        <taxon>Paramphistomoidea</taxon>
        <taxon>Paramphistomidae</taxon>
        <taxon>Calicophoron</taxon>
    </lineage>
</organism>
<feature type="compositionally biased region" description="Basic residues" evidence="1">
    <location>
        <begin position="386"/>
        <end position="398"/>
    </location>
</feature>
<proteinExistence type="predicted"/>
<evidence type="ECO:0000313" key="3">
    <source>
        <dbReference type="Proteomes" id="UP001497525"/>
    </source>
</evidence>
<feature type="compositionally biased region" description="Basic and acidic residues" evidence="1">
    <location>
        <begin position="255"/>
        <end position="268"/>
    </location>
</feature>